<protein>
    <submittedName>
        <fullName evidence="2">Uncharacterized protein</fullName>
    </submittedName>
</protein>
<feature type="region of interest" description="Disordered" evidence="1">
    <location>
        <begin position="56"/>
        <end position="89"/>
    </location>
</feature>
<feature type="compositionally biased region" description="Low complexity" evidence="1">
    <location>
        <begin position="77"/>
        <end position="87"/>
    </location>
</feature>
<comment type="caution">
    <text evidence="2">The sequence shown here is derived from an EMBL/GenBank/DDBJ whole genome shotgun (WGS) entry which is preliminary data.</text>
</comment>
<evidence type="ECO:0000313" key="3">
    <source>
        <dbReference type="Proteomes" id="UP000828390"/>
    </source>
</evidence>
<evidence type="ECO:0000256" key="1">
    <source>
        <dbReference type="SAM" id="MobiDB-lite"/>
    </source>
</evidence>
<gene>
    <name evidence="2" type="ORF">DPMN_178119</name>
</gene>
<sequence length="104" mass="12151">MSLHTLYCRLQLETQRDDIPIALLRVSRDVRCIHWRFHDLAIHEINFTDWERPAPEIKDELKPSQSHAETDEEEENSALLSSSTVSSDTETCQFIDHLKNIAVY</sequence>
<reference evidence="2" key="2">
    <citation type="submission" date="2020-11" db="EMBL/GenBank/DDBJ databases">
        <authorList>
            <person name="McCartney M.A."/>
            <person name="Auch B."/>
            <person name="Kono T."/>
            <person name="Mallez S."/>
            <person name="Becker A."/>
            <person name="Gohl D.M."/>
            <person name="Silverstein K.A.T."/>
            <person name="Koren S."/>
            <person name="Bechman K.B."/>
            <person name="Herman A."/>
            <person name="Abrahante J.E."/>
            <person name="Garbe J."/>
        </authorList>
    </citation>
    <scope>NUCLEOTIDE SEQUENCE</scope>
    <source>
        <strain evidence="2">Duluth1</strain>
        <tissue evidence="2">Whole animal</tissue>
    </source>
</reference>
<proteinExistence type="predicted"/>
<dbReference type="EMBL" id="JAIWYP010000009">
    <property type="protein sequence ID" value="KAH3776688.1"/>
    <property type="molecule type" value="Genomic_DNA"/>
</dbReference>
<dbReference type="Proteomes" id="UP000828390">
    <property type="component" value="Unassembled WGS sequence"/>
</dbReference>
<name>A0A9D4IMA7_DREPO</name>
<accession>A0A9D4IMA7</accession>
<dbReference type="AlphaFoldDB" id="A0A9D4IMA7"/>
<organism evidence="2 3">
    <name type="scientific">Dreissena polymorpha</name>
    <name type="common">Zebra mussel</name>
    <name type="synonym">Mytilus polymorpha</name>
    <dbReference type="NCBI Taxonomy" id="45954"/>
    <lineage>
        <taxon>Eukaryota</taxon>
        <taxon>Metazoa</taxon>
        <taxon>Spiralia</taxon>
        <taxon>Lophotrochozoa</taxon>
        <taxon>Mollusca</taxon>
        <taxon>Bivalvia</taxon>
        <taxon>Autobranchia</taxon>
        <taxon>Heteroconchia</taxon>
        <taxon>Euheterodonta</taxon>
        <taxon>Imparidentia</taxon>
        <taxon>Neoheterodontei</taxon>
        <taxon>Myida</taxon>
        <taxon>Dreissenoidea</taxon>
        <taxon>Dreissenidae</taxon>
        <taxon>Dreissena</taxon>
    </lineage>
</organism>
<keyword evidence="3" id="KW-1185">Reference proteome</keyword>
<evidence type="ECO:0000313" key="2">
    <source>
        <dbReference type="EMBL" id="KAH3776688.1"/>
    </source>
</evidence>
<reference evidence="2" key="1">
    <citation type="journal article" date="2019" name="bioRxiv">
        <title>The Genome of the Zebra Mussel, Dreissena polymorpha: A Resource for Invasive Species Research.</title>
        <authorList>
            <person name="McCartney M.A."/>
            <person name="Auch B."/>
            <person name="Kono T."/>
            <person name="Mallez S."/>
            <person name="Zhang Y."/>
            <person name="Obille A."/>
            <person name="Becker A."/>
            <person name="Abrahante J.E."/>
            <person name="Garbe J."/>
            <person name="Badalamenti J.P."/>
            <person name="Herman A."/>
            <person name="Mangelson H."/>
            <person name="Liachko I."/>
            <person name="Sullivan S."/>
            <person name="Sone E.D."/>
            <person name="Koren S."/>
            <person name="Silverstein K.A.T."/>
            <person name="Beckman K.B."/>
            <person name="Gohl D.M."/>
        </authorList>
    </citation>
    <scope>NUCLEOTIDE SEQUENCE</scope>
    <source>
        <strain evidence="2">Duluth1</strain>
        <tissue evidence="2">Whole animal</tissue>
    </source>
</reference>